<comment type="subcellular location">
    <subcellularLocation>
        <location evidence="1">Cell membrane</location>
        <topology evidence="1">Multi-pass membrane protein</topology>
    </subcellularLocation>
</comment>
<dbReference type="PANTHER" id="PTHR30213">
    <property type="entry name" value="INNER MEMBRANE PROTEIN YHJD"/>
    <property type="match status" value="1"/>
</dbReference>
<name>A0A2Z4FLP3_9DELT</name>
<keyword evidence="5" id="KW-0472">Membrane</keyword>
<dbReference type="KEGG" id="bsed:DN745_10125"/>
<dbReference type="RefSeq" id="WP_111334533.1">
    <property type="nucleotide sequence ID" value="NZ_CP030032.1"/>
</dbReference>
<organism evidence="6 7">
    <name type="scientific">Bradymonas sediminis</name>
    <dbReference type="NCBI Taxonomy" id="1548548"/>
    <lineage>
        <taxon>Bacteria</taxon>
        <taxon>Deltaproteobacteria</taxon>
        <taxon>Bradymonadales</taxon>
        <taxon>Bradymonadaceae</taxon>
        <taxon>Bradymonas</taxon>
    </lineage>
</organism>
<dbReference type="PANTHER" id="PTHR30213:SF1">
    <property type="entry name" value="INNER MEMBRANE PROTEIN YHJD"/>
    <property type="match status" value="1"/>
</dbReference>
<dbReference type="GO" id="GO:0005886">
    <property type="term" value="C:plasma membrane"/>
    <property type="evidence" value="ECO:0007669"/>
    <property type="project" value="UniProtKB-SubCell"/>
</dbReference>
<dbReference type="Proteomes" id="UP000249799">
    <property type="component" value="Chromosome"/>
</dbReference>
<evidence type="ECO:0000256" key="1">
    <source>
        <dbReference type="ARBA" id="ARBA00004651"/>
    </source>
</evidence>
<keyword evidence="2" id="KW-1003">Cell membrane</keyword>
<evidence type="ECO:0000256" key="2">
    <source>
        <dbReference type="ARBA" id="ARBA00022475"/>
    </source>
</evidence>
<evidence type="ECO:0000313" key="6">
    <source>
        <dbReference type="EMBL" id="AWV89676.1"/>
    </source>
</evidence>
<gene>
    <name evidence="6" type="ORF">DN745_10125</name>
</gene>
<evidence type="ECO:0000256" key="4">
    <source>
        <dbReference type="ARBA" id="ARBA00022989"/>
    </source>
</evidence>
<dbReference type="InterPro" id="IPR017039">
    <property type="entry name" value="Virul_fac_BrkB"/>
</dbReference>
<proteinExistence type="predicted"/>
<accession>A0A2Z4FLP3</accession>
<protein>
    <submittedName>
        <fullName evidence="6">Ribonuclease BN</fullName>
    </submittedName>
</protein>
<keyword evidence="7" id="KW-1185">Reference proteome</keyword>
<reference evidence="6 7" key="1">
    <citation type="submission" date="2018-06" db="EMBL/GenBank/DDBJ databases">
        <title>Lujinxingia sediminis gen. nov. sp. nov., a new facultative anaerobic member of the class Deltaproteobacteria, and proposal of Lujinxingaceae fam. nov.</title>
        <authorList>
            <person name="Guo L.-Y."/>
            <person name="Li C.-M."/>
            <person name="Wang S."/>
            <person name="Du Z.-J."/>
        </authorList>
    </citation>
    <scope>NUCLEOTIDE SEQUENCE [LARGE SCALE GENOMIC DNA]</scope>
    <source>
        <strain evidence="6 7">FA350</strain>
    </source>
</reference>
<dbReference type="Pfam" id="PF03631">
    <property type="entry name" value="Virul_fac_BrkB"/>
    <property type="match status" value="1"/>
</dbReference>
<keyword evidence="3" id="KW-0812">Transmembrane</keyword>
<dbReference type="PIRSF" id="PIRSF035875">
    <property type="entry name" value="RNase_BN"/>
    <property type="match status" value="1"/>
</dbReference>
<dbReference type="AlphaFoldDB" id="A0A2Z4FLP3"/>
<evidence type="ECO:0000256" key="5">
    <source>
        <dbReference type="ARBA" id="ARBA00023136"/>
    </source>
</evidence>
<dbReference type="NCBIfam" id="TIGR00765">
    <property type="entry name" value="yihY_not_rbn"/>
    <property type="match status" value="1"/>
</dbReference>
<evidence type="ECO:0000256" key="3">
    <source>
        <dbReference type="ARBA" id="ARBA00022692"/>
    </source>
</evidence>
<evidence type="ECO:0000313" key="7">
    <source>
        <dbReference type="Proteomes" id="UP000249799"/>
    </source>
</evidence>
<sequence length="308" mass="33367">MNHLKLIWARIMEVYQEWDEDDAQTWAASVTFYTTFSLAPLVVLAVAIAGFVFGEDAARGELARQLNGIMGSAGAELLQSTIASAGTPGSKSGLIATVVSLGLLFFGASKVFGELRSALNRIWSVRIDPEASWKVTVKKKLGGFVMVLSVGFLLLVAIILTTFLKAILGFIGGVAEASWFLKTLNFGGSFVVTTLLFGALFKYVPDVKIQWKDVAFGAFWTAVFFTIGKTALSLYITHGNLGSGYGAASSLVVLLAWIFYSVQIFFVGAEFTQVHARHHGHKIVPDKHAVMVELHFTKPGAKTQPPEL</sequence>
<dbReference type="OrthoDB" id="9808671at2"/>
<keyword evidence="4" id="KW-1133">Transmembrane helix</keyword>
<dbReference type="EMBL" id="CP030032">
    <property type="protein sequence ID" value="AWV89676.1"/>
    <property type="molecule type" value="Genomic_DNA"/>
</dbReference>